<protein>
    <recommendedName>
        <fullName evidence="1">Mos1 transposase HTH domain-containing protein</fullName>
    </recommendedName>
</protein>
<dbReference type="Gene3D" id="1.10.10.1450">
    <property type="match status" value="1"/>
</dbReference>
<name>A0A564Z4A4_HYMDI</name>
<evidence type="ECO:0000313" key="3">
    <source>
        <dbReference type="Proteomes" id="UP000321570"/>
    </source>
</evidence>
<evidence type="ECO:0000313" key="2">
    <source>
        <dbReference type="EMBL" id="VUZ54300.1"/>
    </source>
</evidence>
<feature type="domain" description="Mos1 transposase HTH" evidence="1">
    <location>
        <begin position="6"/>
        <end position="47"/>
    </location>
</feature>
<dbReference type="Pfam" id="PF17906">
    <property type="entry name" value="HTH_48"/>
    <property type="match status" value="1"/>
</dbReference>
<proteinExistence type="predicted"/>
<evidence type="ECO:0000259" key="1">
    <source>
        <dbReference type="Pfam" id="PF17906"/>
    </source>
</evidence>
<keyword evidence="3" id="KW-1185">Reference proteome</keyword>
<dbReference type="EMBL" id="CABIJS010000632">
    <property type="protein sequence ID" value="VUZ54300.1"/>
    <property type="molecule type" value="Genomic_DNA"/>
</dbReference>
<accession>A0A564Z4A4</accession>
<organism evidence="2 3">
    <name type="scientific">Hymenolepis diminuta</name>
    <name type="common">Rat tapeworm</name>
    <dbReference type="NCBI Taxonomy" id="6216"/>
    <lineage>
        <taxon>Eukaryota</taxon>
        <taxon>Metazoa</taxon>
        <taxon>Spiralia</taxon>
        <taxon>Lophotrochozoa</taxon>
        <taxon>Platyhelminthes</taxon>
        <taxon>Cestoda</taxon>
        <taxon>Eucestoda</taxon>
        <taxon>Cyclophyllidea</taxon>
        <taxon>Hymenolepididae</taxon>
        <taxon>Hymenolepis</taxon>
    </lineage>
</organism>
<dbReference type="AlphaFoldDB" id="A0A564Z4A4"/>
<dbReference type="Proteomes" id="UP000321570">
    <property type="component" value="Unassembled WGS sequence"/>
</dbReference>
<gene>
    <name evidence="2" type="ORF">WMSIL1_LOCUS12438</name>
</gene>
<reference evidence="2 3" key="1">
    <citation type="submission" date="2019-07" db="EMBL/GenBank/DDBJ databases">
        <authorList>
            <person name="Jastrzebski P J."/>
            <person name="Paukszto L."/>
            <person name="Jastrzebski P J."/>
        </authorList>
    </citation>
    <scope>NUCLEOTIDE SEQUENCE [LARGE SCALE GENOMIC DNA]</scope>
    <source>
        <strain evidence="2 3">WMS-il1</strain>
    </source>
</reference>
<dbReference type="InterPro" id="IPR041426">
    <property type="entry name" value="Mos1_HTH"/>
</dbReference>
<sequence>MYTPNKDQIRHILLFEFYRRTTTTSVAKTLKDIYGNDVVNEKTYRGWLFAGGFKRDDFSLKDETRAGCSKTKF</sequence>